<proteinExistence type="predicted"/>
<dbReference type="Pfam" id="PF26604">
    <property type="entry name" value="CBU_0592"/>
    <property type="match status" value="1"/>
</dbReference>
<keyword evidence="1" id="KW-1133">Transmembrane helix</keyword>
<dbReference type="EMBL" id="QFPX01000010">
    <property type="protein sequence ID" value="PZQ54107.1"/>
    <property type="molecule type" value="Genomic_DNA"/>
</dbReference>
<feature type="transmembrane region" description="Helical" evidence="1">
    <location>
        <begin position="12"/>
        <end position="30"/>
    </location>
</feature>
<evidence type="ECO:0000256" key="1">
    <source>
        <dbReference type="SAM" id="Phobius"/>
    </source>
</evidence>
<dbReference type="AlphaFoldDB" id="A0A2W5Q9H5"/>
<dbReference type="NCBIfam" id="NF047864">
    <property type="entry name" value="CBU_0592_membra"/>
    <property type="match status" value="1"/>
</dbReference>
<comment type="caution">
    <text evidence="3">The sequence shown here is derived from an EMBL/GenBank/DDBJ whole genome shotgun (WGS) entry which is preliminary data.</text>
</comment>
<dbReference type="Proteomes" id="UP000249082">
    <property type="component" value="Unassembled WGS sequence"/>
</dbReference>
<keyword evidence="1" id="KW-0812">Transmembrane</keyword>
<evidence type="ECO:0000313" key="4">
    <source>
        <dbReference type="Proteomes" id="UP000249082"/>
    </source>
</evidence>
<feature type="transmembrane region" description="Helical" evidence="1">
    <location>
        <begin position="62"/>
        <end position="78"/>
    </location>
</feature>
<evidence type="ECO:0000259" key="2">
    <source>
        <dbReference type="Pfam" id="PF26604"/>
    </source>
</evidence>
<accession>A0A2W5Q9H5</accession>
<evidence type="ECO:0000313" key="3">
    <source>
        <dbReference type="EMBL" id="PZQ54107.1"/>
    </source>
</evidence>
<gene>
    <name evidence="3" type="ORF">DI555_13620</name>
</gene>
<dbReference type="InterPro" id="IPR058058">
    <property type="entry name" value="CBU_0592-like"/>
</dbReference>
<name>A0A2W5Q9H5_9SPHN</name>
<keyword evidence="1" id="KW-0472">Membrane</keyword>
<organism evidence="3 4">
    <name type="scientific">Novosphingobium pentaromativorans</name>
    <dbReference type="NCBI Taxonomy" id="205844"/>
    <lineage>
        <taxon>Bacteria</taxon>
        <taxon>Pseudomonadati</taxon>
        <taxon>Pseudomonadota</taxon>
        <taxon>Alphaproteobacteria</taxon>
        <taxon>Sphingomonadales</taxon>
        <taxon>Sphingomonadaceae</taxon>
        <taxon>Novosphingobium</taxon>
    </lineage>
</organism>
<feature type="domain" description="CBU-0592-like" evidence="2">
    <location>
        <begin position="11"/>
        <end position="84"/>
    </location>
</feature>
<reference evidence="3 4" key="1">
    <citation type="submission" date="2017-08" db="EMBL/GenBank/DDBJ databases">
        <title>Infants hospitalized years apart are colonized by the same room-sourced microbial strains.</title>
        <authorList>
            <person name="Brooks B."/>
            <person name="Olm M.R."/>
            <person name="Firek B.A."/>
            <person name="Baker R."/>
            <person name="Thomas B.C."/>
            <person name="Morowitz M.J."/>
            <person name="Banfield J.F."/>
        </authorList>
    </citation>
    <scope>NUCLEOTIDE SEQUENCE [LARGE SCALE GENOMIC DNA]</scope>
    <source>
        <strain evidence="3">S2_005_002_R2_33</strain>
    </source>
</reference>
<protein>
    <submittedName>
        <fullName evidence="3">Permease</fullName>
    </submittedName>
</protein>
<sequence length="97" mass="10734">MILDLPQWLSNVLGFTGTALCIAAYAYITYEDNPNRYLQHGMNFLGAVLLLISLMVNVNLPSIAMEGLWAVVAGWGLVKAFMARRRQPATAEQPTLH</sequence>